<dbReference type="InterPro" id="IPR011343">
    <property type="entry name" value="DeoC"/>
</dbReference>
<evidence type="ECO:0000313" key="8">
    <source>
        <dbReference type="EMBL" id="SOH94108.1"/>
    </source>
</evidence>
<evidence type="ECO:0000256" key="7">
    <source>
        <dbReference type="NCBIfam" id="TIGR00126"/>
    </source>
</evidence>
<evidence type="ECO:0000256" key="5">
    <source>
        <dbReference type="ARBA" id="ARBA00023270"/>
    </source>
</evidence>
<dbReference type="AlphaFoldDB" id="A0A2C9CSB1"/>
<dbReference type="GO" id="GO:0016052">
    <property type="term" value="P:carbohydrate catabolic process"/>
    <property type="evidence" value="ECO:0007669"/>
    <property type="project" value="TreeGrafter"/>
</dbReference>
<dbReference type="OrthoDB" id="6579831at2"/>
<dbReference type="GO" id="GO:0005737">
    <property type="term" value="C:cytoplasm"/>
    <property type="evidence" value="ECO:0007669"/>
    <property type="project" value="InterPro"/>
</dbReference>
<dbReference type="CDD" id="cd00959">
    <property type="entry name" value="DeoC"/>
    <property type="match status" value="1"/>
</dbReference>
<dbReference type="GO" id="GO:0004139">
    <property type="term" value="F:deoxyribose-phosphate aldolase activity"/>
    <property type="evidence" value="ECO:0007669"/>
    <property type="project" value="UniProtKB-UniRule"/>
</dbReference>
<reference evidence="9" key="1">
    <citation type="submission" date="2017-09" db="EMBL/GenBank/DDBJ databases">
        <authorList>
            <person name="Varghese N."/>
            <person name="Submissions S."/>
        </authorList>
    </citation>
    <scope>NUCLEOTIDE SEQUENCE [LARGE SCALE GENOMIC DNA]</scope>
    <source>
        <strain evidence="9">C7</strain>
    </source>
</reference>
<dbReference type="InterPro" id="IPR013785">
    <property type="entry name" value="Aldolase_TIM"/>
</dbReference>
<dbReference type="Proteomes" id="UP000220034">
    <property type="component" value="Unassembled WGS sequence"/>
</dbReference>
<comment type="catalytic activity">
    <reaction evidence="6">
        <text>2-deoxy-D-ribose 5-phosphate = D-glyceraldehyde 3-phosphate + acetaldehyde</text>
        <dbReference type="Rhea" id="RHEA:12821"/>
        <dbReference type="ChEBI" id="CHEBI:15343"/>
        <dbReference type="ChEBI" id="CHEBI:59776"/>
        <dbReference type="ChEBI" id="CHEBI:62877"/>
        <dbReference type="EC" id="4.1.2.4"/>
    </reaction>
</comment>
<dbReference type="Gene3D" id="3.20.20.70">
    <property type="entry name" value="Aldolase class I"/>
    <property type="match status" value="1"/>
</dbReference>
<dbReference type="EMBL" id="OCTN01000003">
    <property type="protein sequence ID" value="SOH94108.1"/>
    <property type="molecule type" value="Genomic_DNA"/>
</dbReference>
<comment type="similarity">
    <text evidence="2">Belongs to the DeoC/FbaB aldolase family. DeoC type 2 subfamily.</text>
</comment>
<dbReference type="NCBIfam" id="TIGR00126">
    <property type="entry name" value="deoC"/>
    <property type="match status" value="1"/>
</dbReference>
<keyword evidence="5" id="KW-0704">Schiff base</keyword>
<evidence type="ECO:0000256" key="2">
    <source>
        <dbReference type="ARBA" id="ARBA00009473"/>
    </source>
</evidence>
<comment type="pathway">
    <text evidence="1">Carbohydrate degradation; 2-deoxy-D-ribose 1-phosphate degradation; D-glyceraldehyde 3-phosphate and acetaldehyde from 2-deoxy-alpha-D-ribose 1-phosphate: step 2/2.</text>
</comment>
<accession>A0A2C9CSB1</accession>
<evidence type="ECO:0000256" key="1">
    <source>
        <dbReference type="ARBA" id="ARBA00004816"/>
    </source>
</evidence>
<protein>
    <recommendedName>
        <fullName evidence="3 7">Deoxyribose-phosphate aldolase</fullName>
        <ecNumber evidence="3 7">4.1.2.4</ecNumber>
    </recommendedName>
</protein>
<organism evidence="8 9">
    <name type="scientific">Pontivivens marinum</name>
    <dbReference type="NCBI Taxonomy" id="1690039"/>
    <lineage>
        <taxon>Bacteria</taxon>
        <taxon>Pseudomonadati</taxon>
        <taxon>Pseudomonadota</taxon>
        <taxon>Alphaproteobacteria</taxon>
        <taxon>Rhodobacterales</taxon>
        <taxon>Paracoccaceae</taxon>
        <taxon>Pontivivens</taxon>
    </lineage>
</organism>
<dbReference type="SUPFAM" id="SSF51569">
    <property type="entry name" value="Aldolase"/>
    <property type="match status" value="1"/>
</dbReference>
<sequence>MSDLKAIAAKAISCLDLTNLNDDCTEQDVLDLCERAQTPHGNTAAICIWPRFVAAAKTKLSGTGIRIATVVNFPGGMDDADEVMALTEQAVADGADEIDMVIPYPDLLEGHAQDVSALVHRVCQSAGGARIKAILETGMLQKPELIRQAAEQAIEGGAHFIKTSTGKVAVNATLSSARLMVEAIRDSGKDVGFKPAGGVKTTVDAGDYIALCDELLGDGWATPETFRIGASGVLTALLATLDDGDAPAQGEGY</sequence>
<dbReference type="SMART" id="SM01133">
    <property type="entry name" value="DeoC"/>
    <property type="match status" value="1"/>
</dbReference>
<dbReference type="GO" id="GO:0009264">
    <property type="term" value="P:deoxyribonucleotide catabolic process"/>
    <property type="evidence" value="ECO:0007669"/>
    <property type="project" value="UniProtKB-UniRule"/>
</dbReference>
<keyword evidence="9" id="KW-1185">Reference proteome</keyword>
<keyword evidence="4" id="KW-0456">Lyase</keyword>
<name>A0A2C9CSB1_9RHOB</name>
<dbReference type="PANTHER" id="PTHR10889:SF3">
    <property type="entry name" value="DEOXYRIBOSE-PHOSPHATE ALDOLASE"/>
    <property type="match status" value="1"/>
</dbReference>
<evidence type="ECO:0000256" key="6">
    <source>
        <dbReference type="ARBA" id="ARBA00048791"/>
    </source>
</evidence>
<dbReference type="Pfam" id="PF01791">
    <property type="entry name" value="DeoC"/>
    <property type="match status" value="1"/>
</dbReference>
<dbReference type="PANTHER" id="PTHR10889">
    <property type="entry name" value="DEOXYRIBOSE-PHOSPHATE ALDOLASE"/>
    <property type="match status" value="1"/>
</dbReference>
<gene>
    <name evidence="8" type="ORF">SAMN06273572_103135</name>
</gene>
<evidence type="ECO:0000256" key="3">
    <source>
        <dbReference type="ARBA" id="ARBA00012515"/>
    </source>
</evidence>
<evidence type="ECO:0000256" key="4">
    <source>
        <dbReference type="ARBA" id="ARBA00023239"/>
    </source>
</evidence>
<dbReference type="InterPro" id="IPR002915">
    <property type="entry name" value="DeoC/FbaB/LacD_aldolase"/>
</dbReference>
<evidence type="ECO:0000313" key="9">
    <source>
        <dbReference type="Proteomes" id="UP000220034"/>
    </source>
</evidence>
<proteinExistence type="inferred from homology"/>
<dbReference type="PIRSF" id="PIRSF001357">
    <property type="entry name" value="DeoC"/>
    <property type="match status" value="1"/>
</dbReference>
<dbReference type="RefSeq" id="WP_097929669.1">
    <property type="nucleotide sequence ID" value="NZ_OCTN01000003.1"/>
</dbReference>
<dbReference type="EC" id="4.1.2.4" evidence="3 7"/>